<accession>A0A2T0WY83</accession>
<dbReference type="Gene3D" id="3.40.50.300">
    <property type="entry name" value="P-loop containing nucleotide triphosphate hydrolases"/>
    <property type="match status" value="1"/>
</dbReference>
<dbReference type="EMBL" id="PVTQ01000003">
    <property type="protein sequence ID" value="PRY91649.1"/>
    <property type="molecule type" value="Genomic_DNA"/>
</dbReference>
<reference evidence="1 2" key="1">
    <citation type="submission" date="2018-03" db="EMBL/GenBank/DDBJ databases">
        <title>Genomic Encyclopedia of Archaeal and Bacterial Type Strains, Phase II (KMG-II): from individual species to whole genera.</title>
        <authorList>
            <person name="Goeker M."/>
        </authorList>
    </citation>
    <scope>NUCLEOTIDE SEQUENCE [LARGE SCALE GENOMIC DNA]</scope>
    <source>
        <strain evidence="1 2">DSM 100212</strain>
    </source>
</reference>
<dbReference type="AlphaFoldDB" id="A0A2T0WY83"/>
<dbReference type="SUPFAM" id="SSF52540">
    <property type="entry name" value="P-loop containing nucleoside triphosphate hydrolases"/>
    <property type="match status" value="1"/>
</dbReference>
<organism evidence="1 2">
    <name type="scientific">Donghicola tyrosinivorans</name>
    <dbReference type="NCBI Taxonomy" id="1652492"/>
    <lineage>
        <taxon>Bacteria</taxon>
        <taxon>Pseudomonadati</taxon>
        <taxon>Pseudomonadota</taxon>
        <taxon>Alphaproteobacteria</taxon>
        <taxon>Rhodobacterales</taxon>
        <taxon>Roseobacteraceae</taxon>
        <taxon>Donghicola</taxon>
    </lineage>
</organism>
<dbReference type="GO" id="GO:0016740">
    <property type="term" value="F:transferase activity"/>
    <property type="evidence" value="ECO:0007669"/>
    <property type="project" value="UniProtKB-KW"/>
</dbReference>
<dbReference type="OrthoDB" id="7802556at2"/>
<dbReference type="RefSeq" id="WP_106263316.1">
    <property type="nucleotide sequence ID" value="NZ_PVTQ01000003.1"/>
</dbReference>
<gene>
    <name evidence="1" type="ORF">CLV74_103234</name>
</gene>
<evidence type="ECO:0000313" key="2">
    <source>
        <dbReference type="Proteomes" id="UP000238392"/>
    </source>
</evidence>
<evidence type="ECO:0000313" key="1">
    <source>
        <dbReference type="EMBL" id="PRY91649.1"/>
    </source>
</evidence>
<comment type="caution">
    <text evidence="1">The sequence shown here is derived from an EMBL/GenBank/DDBJ whole genome shotgun (WGS) entry which is preliminary data.</text>
</comment>
<name>A0A2T0WY83_9RHOB</name>
<dbReference type="Proteomes" id="UP000238392">
    <property type="component" value="Unassembled WGS sequence"/>
</dbReference>
<dbReference type="InterPro" id="IPR027417">
    <property type="entry name" value="P-loop_NTPase"/>
</dbReference>
<keyword evidence="2" id="KW-1185">Reference proteome</keyword>
<sequence>MTSTFQSFVVLAEMRTGSNFLEANLNALDGVTCHGEAFNPHFIGYPNIDELLGLSYAAREADPMALLTRVRDGDGLNGFRYFHDHDPRVLDEVLNDQSCAKIVLTRNPVESYVSWKIAQATGQWKLTDGRRRKDGQAVFDPDEFITHLEALQAFQIRVMRSLQASGQTAFYVAYEDLQDLEVMNGLAAWLGVAARLPDLDRKLKKQNPEPMSEKVENFEAMEQALARLDRFDLTRTPNFEPRRSAMVPQYVAAAKTPLMYLPARGGPEAQVMQWLADVDGVSTDDLIRDFTQKPLRKWKRVNDGHRSFTVVSHPLLRAYRVFCDKILSTGPDAFGDIRETLRKRYKLPLPAKNQMDGYDVAAHRAAFLGFLTWLKSNLSGQTSIRVDAAWASQSQLLQGFAEFSVPDLVLREEQLAMGLAQLCDQIGIKGPDAPVIPLPEAPATLAEIYDEEIEKACKDAYMRDYMMFGYGPWQQG</sequence>
<protein>
    <submittedName>
        <fullName evidence="1">LPS sulfotransferase NodH</fullName>
    </submittedName>
</protein>
<proteinExistence type="predicted"/>
<keyword evidence="1" id="KW-0808">Transferase</keyword>